<proteinExistence type="predicted"/>
<protein>
    <recommendedName>
        <fullName evidence="3">Ankyrin repeat domain-containing protein</fullName>
    </recommendedName>
</protein>
<evidence type="ECO:0008006" key="3">
    <source>
        <dbReference type="Google" id="ProtNLM"/>
    </source>
</evidence>
<comment type="caution">
    <text evidence="1">The sequence shown here is derived from an EMBL/GenBank/DDBJ whole genome shotgun (WGS) entry which is preliminary data.</text>
</comment>
<dbReference type="AlphaFoldDB" id="A0A150GE13"/>
<reference evidence="2" key="1">
    <citation type="journal article" date="2016" name="Nat. Commun.">
        <title>The Gonium pectorale genome demonstrates co-option of cell cycle regulation during the evolution of multicellularity.</title>
        <authorList>
            <person name="Hanschen E.R."/>
            <person name="Marriage T.N."/>
            <person name="Ferris P.J."/>
            <person name="Hamaji T."/>
            <person name="Toyoda A."/>
            <person name="Fujiyama A."/>
            <person name="Neme R."/>
            <person name="Noguchi H."/>
            <person name="Minakuchi Y."/>
            <person name="Suzuki M."/>
            <person name="Kawai-Toyooka H."/>
            <person name="Smith D.R."/>
            <person name="Sparks H."/>
            <person name="Anderson J."/>
            <person name="Bakaric R."/>
            <person name="Luria V."/>
            <person name="Karger A."/>
            <person name="Kirschner M.W."/>
            <person name="Durand P.M."/>
            <person name="Michod R.E."/>
            <person name="Nozaki H."/>
            <person name="Olson B.J."/>
        </authorList>
    </citation>
    <scope>NUCLEOTIDE SEQUENCE [LARGE SCALE GENOMIC DNA]</scope>
    <source>
        <strain evidence="2">NIES-2863</strain>
    </source>
</reference>
<evidence type="ECO:0000313" key="2">
    <source>
        <dbReference type="Proteomes" id="UP000075714"/>
    </source>
</evidence>
<dbReference type="EMBL" id="LSYV01000031">
    <property type="protein sequence ID" value="KXZ48079.1"/>
    <property type="molecule type" value="Genomic_DNA"/>
</dbReference>
<name>A0A150GE13_GONPE</name>
<organism evidence="1 2">
    <name type="scientific">Gonium pectorale</name>
    <name type="common">Green alga</name>
    <dbReference type="NCBI Taxonomy" id="33097"/>
    <lineage>
        <taxon>Eukaryota</taxon>
        <taxon>Viridiplantae</taxon>
        <taxon>Chlorophyta</taxon>
        <taxon>core chlorophytes</taxon>
        <taxon>Chlorophyceae</taxon>
        <taxon>CS clade</taxon>
        <taxon>Chlamydomonadales</taxon>
        <taxon>Volvocaceae</taxon>
        <taxon>Gonium</taxon>
    </lineage>
</organism>
<dbReference type="Proteomes" id="UP000075714">
    <property type="component" value="Unassembled WGS sequence"/>
</dbReference>
<accession>A0A150GE13</accession>
<sequence length="150" mass="15445">MLGDSEALAHLTWLLERGYAVAFGPVYAADHSGNTAALQYLLLVLPVGIDENEAAVFAAEGGHLAALQALHAAGWPIHPPSCATAAAKGGHLNVMALLLEAQWPELAVLDAELFSAAAGTGSVVLWRHGCPWNAGAYAAAAALEWLAVQG</sequence>
<evidence type="ECO:0000313" key="1">
    <source>
        <dbReference type="EMBL" id="KXZ48079.1"/>
    </source>
</evidence>
<keyword evidence="2" id="KW-1185">Reference proteome</keyword>
<gene>
    <name evidence="1" type="ORF">GPECTOR_30g174</name>
</gene>